<feature type="compositionally biased region" description="Polar residues" evidence="2">
    <location>
        <begin position="257"/>
        <end position="273"/>
    </location>
</feature>
<feature type="compositionally biased region" description="Polar residues" evidence="2">
    <location>
        <begin position="62"/>
        <end position="71"/>
    </location>
</feature>
<feature type="region of interest" description="Disordered" evidence="2">
    <location>
        <begin position="308"/>
        <end position="351"/>
    </location>
</feature>
<dbReference type="PANTHER" id="PTHR34482">
    <property type="entry name" value="DNA DAMAGE-INDUCIBLE PROTEIN 1-LIKE"/>
    <property type="match status" value="1"/>
</dbReference>
<keyword evidence="1" id="KW-0862">Zinc</keyword>
<evidence type="ECO:0000256" key="1">
    <source>
        <dbReference type="PROSITE-ProRule" id="PRU00047"/>
    </source>
</evidence>
<feature type="compositionally biased region" description="Low complexity" evidence="2">
    <location>
        <begin position="34"/>
        <end position="61"/>
    </location>
</feature>
<feature type="region of interest" description="Disordered" evidence="2">
    <location>
        <begin position="19"/>
        <end position="71"/>
    </location>
</feature>
<feature type="domain" description="CCHC-type" evidence="3">
    <location>
        <begin position="295"/>
        <end position="310"/>
    </location>
</feature>
<keyword evidence="4" id="KW-1185">Reference proteome</keyword>
<sequence>MRGQLTALSRMCQQFIQQQTAAAAPPAPPPTQPAPVTTDTPVIPLPATAPTGTTTTTTTTTDSAKGANTSTADGDLMRAKLAQFRKFDPPKFAGKNDDAWVIEHWATHMLKLFRDLHIEEQDRVPLAAHCLERDAYACTKQNLECELESLKQGNRIVAEYERDFSRIVGLIPFAMRDEYHKARLFIRGLRPNIRLLVASNGAIPFDECLDRALIVQSESEEVRADRDASEQSGNRKRSHAKSGGGPSYSKRPPKHPCTQQSVRSAPSGGQQQGNRCVICGQAHAVNTCPQRRDHCYRCGQPGNLQAQCPRGDGANQSAVSSPAASRQNRGAPSTAASSGRPSTSRQNEGAR</sequence>
<evidence type="ECO:0000259" key="3">
    <source>
        <dbReference type="PROSITE" id="PS50158"/>
    </source>
</evidence>
<dbReference type="AlphaFoldDB" id="A0A6P5EF17"/>
<evidence type="ECO:0000313" key="4">
    <source>
        <dbReference type="Proteomes" id="UP000515123"/>
    </source>
</evidence>
<dbReference type="Pfam" id="PF03732">
    <property type="entry name" value="Retrotrans_gag"/>
    <property type="match status" value="1"/>
</dbReference>
<dbReference type="RefSeq" id="XP_020080258.1">
    <property type="nucleotide sequence ID" value="XM_020224669.1"/>
</dbReference>
<dbReference type="Proteomes" id="UP000515123">
    <property type="component" value="Unplaced"/>
</dbReference>
<accession>A0A6P5EF17</accession>
<evidence type="ECO:0000256" key="2">
    <source>
        <dbReference type="SAM" id="MobiDB-lite"/>
    </source>
</evidence>
<keyword evidence="1" id="KW-0863">Zinc-finger</keyword>
<gene>
    <name evidence="5" type="primary">LOC109703926</name>
</gene>
<keyword evidence="1" id="KW-0479">Metal-binding</keyword>
<reference evidence="5" key="2">
    <citation type="submission" date="2025-08" db="UniProtKB">
        <authorList>
            <consortium name="RefSeq"/>
        </authorList>
    </citation>
    <scope>IDENTIFICATION</scope>
    <source>
        <tissue evidence="5">Leaf</tissue>
    </source>
</reference>
<dbReference type="GO" id="GO:0008270">
    <property type="term" value="F:zinc ion binding"/>
    <property type="evidence" value="ECO:0007669"/>
    <property type="project" value="UniProtKB-KW"/>
</dbReference>
<dbReference type="InterPro" id="IPR005162">
    <property type="entry name" value="Retrotrans_gag_dom"/>
</dbReference>
<feature type="compositionally biased region" description="Basic and acidic residues" evidence="2">
    <location>
        <begin position="220"/>
        <end position="229"/>
    </location>
</feature>
<dbReference type="InterPro" id="IPR001878">
    <property type="entry name" value="Znf_CCHC"/>
</dbReference>
<protein>
    <submittedName>
        <fullName evidence="5">Uncharacterized protein LOC109703926</fullName>
    </submittedName>
</protein>
<proteinExistence type="predicted"/>
<dbReference type="Gene3D" id="4.10.60.10">
    <property type="entry name" value="Zinc finger, CCHC-type"/>
    <property type="match status" value="1"/>
</dbReference>
<organism evidence="4 5">
    <name type="scientific">Ananas comosus</name>
    <name type="common">Pineapple</name>
    <name type="synonym">Ananas ananas</name>
    <dbReference type="NCBI Taxonomy" id="4615"/>
    <lineage>
        <taxon>Eukaryota</taxon>
        <taxon>Viridiplantae</taxon>
        <taxon>Streptophyta</taxon>
        <taxon>Embryophyta</taxon>
        <taxon>Tracheophyta</taxon>
        <taxon>Spermatophyta</taxon>
        <taxon>Magnoliopsida</taxon>
        <taxon>Liliopsida</taxon>
        <taxon>Poales</taxon>
        <taxon>Bromeliaceae</taxon>
        <taxon>Bromelioideae</taxon>
        <taxon>Ananas</taxon>
    </lineage>
</organism>
<reference evidence="4" key="1">
    <citation type="journal article" date="2015" name="Nat. Genet.">
        <title>The pineapple genome and the evolution of CAM photosynthesis.</title>
        <authorList>
            <person name="Ming R."/>
            <person name="VanBuren R."/>
            <person name="Wai C.M."/>
            <person name="Tang H."/>
            <person name="Schatz M.C."/>
            <person name="Bowers J.E."/>
            <person name="Lyons E."/>
            <person name="Wang M.L."/>
            <person name="Chen J."/>
            <person name="Biggers E."/>
            <person name="Zhang J."/>
            <person name="Huang L."/>
            <person name="Zhang L."/>
            <person name="Miao W."/>
            <person name="Zhang J."/>
            <person name="Ye Z."/>
            <person name="Miao C."/>
            <person name="Lin Z."/>
            <person name="Wang H."/>
            <person name="Zhou H."/>
            <person name="Yim W.C."/>
            <person name="Priest H.D."/>
            <person name="Zheng C."/>
            <person name="Woodhouse M."/>
            <person name="Edger P.P."/>
            <person name="Guyot R."/>
            <person name="Guo H.B."/>
            <person name="Guo H."/>
            <person name="Zheng G."/>
            <person name="Singh R."/>
            <person name="Sharma A."/>
            <person name="Min X."/>
            <person name="Zheng Y."/>
            <person name="Lee H."/>
            <person name="Gurtowski J."/>
            <person name="Sedlazeck F.J."/>
            <person name="Harkess A."/>
            <person name="McKain M.R."/>
            <person name="Liao Z."/>
            <person name="Fang J."/>
            <person name="Liu J."/>
            <person name="Zhang X."/>
            <person name="Zhang Q."/>
            <person name="Hu W."/>
            <person name="Qin Y."/>
            <person name="Wang K."/>
            <person name="Chen L.Y."/>
            <person name="Shirley N."/>
            <person name="Lin Y.R."/>
            <person name="Liu L.Y."/>
            <person name="Hernandez A.G."/>
            <person name="Wright C.L."/>
            <person name="Bulone V."/>
            <person name="Tuskan G.A."/>
            <person name="Heath K."/>
            <person name="Zee F."/>
            <person name="Moore P.H."/>
            <person name="Sunkar R."/>
            <person name="Leebens-Mack J.H."/>
            <person name="Mockler T."/>
            <person name="Bennetzen J.L."/>
            <person name="Freeling M."/>
            <person name="Sankoff D."/>
            <person name="Paterson A.H."/>
            <person name="Zhu X."/>
            <person name="Yang X."/>
            <person name="Smith J.A."/>
            <person name="Cushman J.C."/>
            <person name="Paull R.E."/>
            <person name="Yu Q."/>
        </authorList>
    </citation>
    <scope>NUCLEOTIDE SEQUENCE [LARGE SCALE GENOMIC DNA]</scope>
    <source>
        <strain evidence="4">cv. F153</strain>
    </source>
</reference>
<name>A0A6P5EF17_ANACO</name>
<feature type="region of interest" description="Disordered" evidence="2">
    <location>
        <begin position="219"/>
        <end position="273"/>
    </location>
</feature>
<dbReference type="GO" id="GO:0003676">
    <property type="term" value="F:nucleic acid binding"/>
    <property type="evidence" value="ECO:0007669"/>
    <property type="project" value="InterPro"/>
</dbReference>
<dbReference type="PANTHER" id="PTHR34482:SF49">
    <property type="entry name" value="RETROTRANSPOSON GAG DOMAIN-CONTAINING PROTEIN"/>
    <property type="match status" value="1"/>
</dbReference>
<dbReference type="PROSITE" id="PS50158">
    <property type="entry name" value="ZF_CCHC"/>
    <property type="match status" value="1"/>
</dbReference>
<feature type="compositionally biased region" description="Polar residues" evidence="2">
    <location>
        <begin position="314"/>
        <end position="351"/>
    </location>
</feature>
<evidence type="ECO:0000313" key="5">
    <source>
        <dbReference type="RefSeq" id="XP_020080258.1"/>
    </source>
</evidence>
<dbReference type="GeneID" id="109703926"/>